<comment type="caution">
    <text evidence="1">The sequence shown here is derived from an EMBL/GenBank/DDBJ whole genome shotgun (WGS) entry which is preliminary data.</text>
</comment>
<name>A0A5C5YX42_9BACT</name>
<organism evidence="1 2">
    <name type="scientific">Novipirellula herctigrandis</name>
    <dbReference type="NCBI Taxonomy" id="2527986"/>
    <lineage>
        <taxon>Bacteria</taxon>
        <taxon>Pseudomonadati</taxon>
        <taxon>Planctomycetota</taxon>
        <taxon>Planctomycetia</taxon>
        <taxon>Pirellulales</taxon>
        <taxon>Pirellulaceae</taxon>
        <taxon>Novipirellula</taxon>
    </lineage>
</organism>
<gene>
    <name evidence="1" type="ORF">CA13_05210</name>
</gene>
<dbReference type="EMBL" id="SJPJ01000001">
    <property type="protein sequence ID" value="TWT79123.1"/>
    <property type="molecule type" value="Genomic_DNA"/>
</dbReference>
<dbReference type="AlphaFoldDB" id="A0A5C5YX42"/>
<proteinExistence type="predicted"/>
<evidence type="ECO:0000313" key="1">
    <source>
        <dbReference type="EMBL" id="TWT79123.1"/>
    </source>
</evidence>
<evidence type="ECO:0000313" key="2">
    <source>
        <dbReference type="Proteomes" id="UP000315010"/>
    </source>
</evidence>
<reference evidence="1 2" key="1">
    <citation type="submission" date="2019-02" db="EMBL/GenBank/DDBJ databases">
        <title>Deep-cultivation of Planctomycetes and their phenomic and genomic characterization uncovers novel biology.</title>
        <authorList>
            <person name="Wiegand S."/>
            <person name="Jogler M."/>
            <person name="Boedeker C."/>
            <person name="Pinto D."/>
            <person name="Vollmers J."/>
            <person name="Rivas-Marin E."/>
            <person name="Kohn T."/>
            <person name="Peeters S.H."/>
            <person name="Heuer A."/>
            <person name="Rast P."/>
            <person name="Oberbeckmann S."/>
            <person name="Bunk B."/>
            <person name="Jeske O."/>
            <person name="Meyerdierks A."/>
            <person name="Storesund J.E."/>
            <person name="Kallscheuer N."/>
            <person name="Luecker S."/>
            <person name="Lage O.M."/>
            <person name="Pohl T."/>
            <person name="Merkel B.J."/>
            <person name="Hornburger P."/>
            <person name="Mueller R.-W."/>
            <person name="Bruemmer F."/>
            <person name="Labrenz M."/>
            <person name="Spormann A.M."/>
            <person name="Op Den Camp H."/>
            <person name="Overmann J."/>
            <person name="Amann R."/>
            <person name="Jetten M.S.M."/>
            <person name="Mascher T."/>
            <person name="Medema M.H."/>
            <person name="Devos D.P."/>
            <person name="Kaster A.-K."/>
            <person name="Ovreas L."/>
            <person name="Rohde M."/>
            <person name="Galperin M.Y."/>
            <person name="Jogler C."/>
        </authorList>
    </citation>
    <scope>NUCLEOTIDE SEQUENCE [LARGE SCALE GENOMIC DNA]</scope>
    <source>
        <strain evidence="1 2">CA13</strain>
    </source>
</reference>
<dbReference type="Proteomes" id="UP000315010">
    <property type="component" value="Unassembled WGS sequence"/>
</dbReference>
<accession>A0A5C5YX42</accession>
<protein>
    <submittedName>
        <fullName evidence="1">Uncharacterized protein</fullName>
    </submittedName>
</protein>
<dbReference type="RefSeq" id="WP_146394405.1">
    <property type="nucleotide sequence ID" value="NZ_SJPJ01000001.1"/>
</dbReference>
<keyword evidence="2" id="KW-1185">Reference proteome</keyword>
<sequence>MSRNEQQRLLHSLCECWQEMSNDEQSDLLSHARWLAYHSKFRGGPFDGLRVDDRFRDSSSVCIQFDQKRVAVYELDDNSGSLIFRCIQTFGGEGGCWPDVRLADLREMGVNDVDGAREFGDRVLNIGRHHFAVDDAVGAYWFVGENLFSGWMHEGAIAWRQSANVLFGFSPRASSDADHFEAACRCLCEGGPNNANPC</sequence>